<accession>A0A4R1RDG4</accession>
<sequence length="383" mass="44355">MRILMVSMNSIHFVRWTQQLEKSGHDVFWFDILDGGKSKHLPWVKQITGWKQKYPNFKGRYFFKKRLPFLYKKLSFLFEYNTEKVFENVLLEVKPDVVHSFVLQISCLPILEIMKKHRGIKWIYSSWGSDLFNKKNKPNYKNDLKSVLSRIDYLFTDCRRDYNISVEYGFKGTFLGVFPGGGGFKYRELEVDYIKPLNGRKIILVKGYQGKLGRAIAILKALSLLTDQLSNINVVVFGADEEVRKYIKRNEIFSKLEIEVKPKKEFLPHEEILKLMGKSLIYVGNSVSDGMPNTLLEALVMGAFPIQSNPGGATEDFIESRKNGLLINDCDNHVHIAELIEGVLKNPELLESAFKINQYKIKPKLEYSYIQKQVLNAYDGIEI</sequence>
<reference evidence="3 4" key="1">
    <citation type="submission" date="2019-03" db="EMBL/GenBank/DDBJ databases">
        <title>Genomic Encyclopedia of Type Strains, Phase IV (KMG-IV): sequencing the most valuable type-strain genomes for metagenomic binning, comparative biology and taxonomic classification.</title>
        <authorList>
            <person name="Goeker M."/>
        </authorList>
    </citation>
    <scope>NUCLEOTIDE SEQUENCE [LARGE SCALE GENOMIC DNA]</scope>
    <source>
        <strain evidence="3 4">DSM 18792</strain>
    </source>
</reference>
<keyword evidence="4" id="KW-1185">Reference proteome</keyword>
<dbReference type="SUPFAM" id="SSF53756">
    <property type="entry name" value="UDP-Glycosyltransferase/glycogen phosphorylase"/>
    <property type="match status" value="1"/>
</dbReference>
<dbReference type="EMBL" id="SLUP01000008">
    <property type="protein sequence ID" value="TCL63886.1"/>
    <property type="molecule type" value="Genomic_DNA"/>
</dbReference>
<comment type="caution">
    <text evidence="3">The sequence shown here is derived from an EMBL/GenBank/DDBJ whole genome shotgun (WGS) entry which is preliminary data.</text>
</comment>
<dbReference type="InterPro" id="IPR001296">
    <property type="entry name" value="Glyco_trans_1"/>
</dbReference>
<dbReference type="AlphaFoldDB" id="A0A4R1RDG4"/>
<keyword evidence="3" id="KW-0808">Transferase</keyword>
<evidence type="ECO:0000259" key="2">
    <source>
        <dbReference type="Pfam" id="PF13477"/>
    </source>
</evidence>
<protein>
    <submittedName>
        <fullName evidence="3">Glycosyltransferase involved in cell wall biosynthesis</fullName>
    </submittedName>
</protein>
<dbReference type="InterPro" id="IPR028098">
    <property type="entry name" value="Glyco_trans_4-like_N"/>
</dbReference>
<evidence type="ECO:0000259" key="1">
    <source>
        <dbReference type="Pfam" id="PF00534"/>
    </source>
</evidence>
<evidence type="ECO:0000313" key="3">
    <source>
        <dbReference type="EMBL" id="TCL63886.1"/>
    </source>
</evidence>
<organism evidence="3 4">
    <name type="scientific">Mariniflexile fucanivorans</name>
    <dbReference type="NCBI Taxonomy" id="264023"/>
    <lineage>
        <taxon>Bacteria</taxon>
        <taxon>Pseudomonadati</taxon>
        <taxon>Bacteroidota</taxon>
        <taxon>Flavobacteriia</taxon>
        <taxon>Flavobacteriales</taxon>
        <taxon>Flavobacteriaceae</taxon>
        <taxon>Mariniflexile</taxon>
    </lineage>
</organism>
<dbReference type="Gene3D" id="3.40.50.2000">
    <property type="entry name" value="Glycogen Phosphorylase B"/>
    <property type="match status" value="2"/>
</dbReference>
<dbReference type="GO" id="GO:0016757">
    <property type="term" value="F:glycosyltransferase activity"/>
    <property type="evidence" value="ECO:0007669"/>
    <property type="project" value="InterPro"/>
</dbReference>
<evidence type="ECO:0000313" key="4">
    <source>
        <dbReference type="Proteomes" id="UP000295455"/>
    </source>
</evidence>
<proteinExistence type="predicted"/>
<dbReference type="Proteomes" id="UP000295455">
    <property type="component" value="Unassembled WGS sequence"/>
</dbReference>
<dbReference type="PANTHER" id="PTHR12526">
    <property type="entry name" value="GLYCOSYLTRANSFERASE"/>
    <property type="match status" value="1"/>
</dbReference>
<dbReference type="Pfam" id="PF00534">
    <property type="entry name" value="Glycos_transf_1"/>
    <property type="match status" value="1"/>
</dbReference>
<name>A0A4R1RDG4_9FLAO</name>
<gene>
    <name evidence="3" type="ORF">EV196_10882</name>
</gene>
<feature type="domain" description="Glycosyltransferase subfamily 4-like N-terminal" evidence="2">
    <location>
        <begin position="4"/>
        <end position="156"/>
    </location>
</feature>
<dbReference type="RefSeq" id="WP_132218724.1">
    <property type="nucleotide sequence ID" value="NZ_OX156936.1"/>
</dbReference>
<feature type="domain" description="Glycosyl transferase family 1" evidence="1">
    <location>
        <begin position="214"/>
        <end position="352"/>
    </location>
</feature>
<dbReference type="OrthoDB" id="1411429at2"/>
<dbReference type="Pfam" id="PF13477">
    <property type="entry name" value="Glyco_trans_4_2"/>
    <property type="match status" value="1"/>
</dbReference>